<evidence type="ECO:0000256" key="4">
    <source>
        <dbReference type="ARBA" id="ARBA00022989"/>
    </source>
</evidence>
<accession>A0A8E2J6U2</accession>
<evidence type="ECO:0000313" key="9">
    <source>
        <dbReference type="Proteomes" id="UP000250043"/>
    </source>
</evidence>
<evidence type="ECO:0000256" key="3">
    <source>
        <dbReference type="ARBA" id="ARBA00022824"/>
    </source>
</evidence>
<comment type="subcellular location">
    <subcellularLocation>
        <location evidence="1">Endoplasmic reticulum membrane</location>
        <topology evidence="1">Multi-pass membrane protein</topology>
    </subcellularLocation>
</comment>
<keyword evidence="2 7" id="KW-0812">Transmembrane</keyword>
<evidence type="ECO:0000256" key="5">
    <source>
        <dbReference type="ARBA" id="ARBA00023098"/>
    </source>
</evidence>
<keyword evidence="9" id="KW-1185">Reference proteome</keyword>
<dbReference type="AlphaFoldDB" id="A0A8E2J6U2"/>
<keyword evidence="3" id="KW-0256">Endoplasmic reticulum</keyword>
<dbReference type="PANTHER" id="PTHR21212:SF0">
    <property type="entry name" value="SEIPIN"/>
    <property type="match status" value="1"/>
</dbReference>
<feature type="transmembrane region" description="Helical" evidence="7">
    <location>
        <begin position="6"/>
        <end position="31"/>
    </location>
</feature>
<feature type="non-terminal residue" evidence="8">
    <location>
        <position position="1"/>
    </location>
</feature>
<dbReference type="GO" id="GO:0006629">
    <property type="term" value="P:lipid metabolic process"/>
    <property type="evidence" value="ECO:0007669"/>
    <property type="project" value="UniProtKB-KW"/>
</dbReference>
<feature type="non-terminal residue" evidence="8">
    <location>
        <position position="228"/>
    </location>
</feature>
<name>A0A8E2J6U2_9APHY</name>
<evidence type="ECO:0000256" key="2">
    <source>
        <dbReference type="ARBA" id="ARBA00022692"/>
    </source>
</evidence>
<dbReference type="InterPro" id="IPR009617">
    <property type="entry name" value="Seipin"/>
</dbReference>
<feature type="transmembrane region" description="Helical" evidence="7">
    <location>
        <begin position="202"/>
        <end position="227"/>
    </location>
</feature>
<keyword evidence="4 7" id="KW-1133">Transmembrane helix</keyword>
<protein>
    <submittedName>
        <fullName evidence="8">Uncharacterized protein</fullName>
    </submittedName>
</protein>
<organism evidence="8 9">
    <name type="scientific">Obba rivulosa</name>
    <dbReference type="NCBI Taxonomy" id="1052685"/>
    <lineage>
        <taxon>Eukaryota</taxon>
        <taxon>Fungi</taxon>
        <taxon>Dikarya</taxon>
        <taxon>Basidiomycota</taxon>
        <taxon>Agaricomycotina</taxon>
        <taxon>Agaricomycetes</taxon>
        <taxon>Polyporales</taxon>
        <taxon>Gelatoporiaceae</taxon>
        <taxon>Obba</taxon>
    </lineage>
</organism>
<evidence type="ECO:0000256" key="6">
    <source>
        <dbReference type="ARBA" id="ARBA00023136"/>
    </source>
</evidence>
<gene>
    <name evidence="8" type="ORF">OBBRIDRAFT_702409</name>
</gene>
<evidence type="ECO:0000256" key="1">
    <source>
        <dbReference type="ARBA" id="ARBA00004477"/>
    </source>
</evidence>
<dbReference type="GO" id="GO:0005789">
    <property type="term" value="C:endoplasmic reticulum membrane"/>
    <property type="evidence" value="ECO:0007669"/>
    <property type="project" value="UniProtKB-SubCell"/>
</dbReference>
<evidence type="ECO:0000256" key="7">
    <source>
        <dbReference type="SAM" id="Phobius"/>
    </source>
</evidence>
<keyword evidence="6 7" id="KW-0472">Membrane</keyword>
<dbReference type="PANTHER" id="PTHR21212">
    <property type="entry name" value="BERNARDINELLI-SEIP CONGENITAL LIPODYSTROPHY 2 HOMOLOG BSCL2 PROTEIN"/>
    <property type="match status" value="1"/>
</dbReference>
<sequence length="228" mass="24682">PVGPQLVPLVVFLAAIPVIVFLSFAAGWIVWRSIAVGWETEVFLQYGDGLPPYAEVYLPNLRAQQPYDISAHLVVPASESNVVLGNFMTSLTLSTLSNQTLVSVRRPAIILPPSSNPLSFLYNKPGTINIQIPLLYSFVPGTTRLNAQVELGRRDQWKTIGNGEGREVSVISALLRGVVIHKGLRQAPLLPLTIGLISRFPLVSASAAAATFLWISFIVLASCMLPAI</sequence>
<dbReference type="Proteomes" id="UP000250043">
    <property type="component" value="Unassembled WGS sequence"/>
</dbReference>
<dbReference type="CDD" id="cd23995">
    <property type="entry name" value="Seipin_BSCL2_like"/>
    <property type="match status" value="1"/>
</dbReference>
<dbReference type="EMBL" id="KV722332">
    <property type="protein sequence ID" value="OCH96036.1"/>
    <property type="molecule type" value="Genomic_DNA"/>
</dbReference>
<proteinExistence type="predicted"/>
<dbReference type="OrthoDB" id="3990054at2759"/>
<dbReference type="GO" id="GO:0140042">
    <property type="term" value="P:lipid droplet formation"/>
    <property type="evidence" value="ECO:0007669"/>
    <property type="project" value="UniProtKB-ARBA"/>
</dbReference>
<evidence type="ECO:0000313" key="8">
    <source>
        <dbReference type="EMBL" id="OCH96036.1"/>
    </source>
</evidence>
<keyword evidence="5" id="KW-0443">Lipid metabolism</keyword>
<dbReference type="Pfam" id="PF06775">
    <property type="entry name" value="Seipin"/>
    <property type="match status" value="1"/>
</dbReference>
<reference evidence="8 9" key="1">
    <citation type="submission" date="2016-07" db="EMBL/GenBank/DDBJ databases">
        <title>Draft genome of the white-rot fungus Obba rivulosa 3A-2.</title>
        <authorList>
            <consortium name="DOE Joint Genome Institute"/>
            <person name="Miettinen O."/>
            <person name="Riley R."/>
            <person name="Acob R."/>
            <person name="Barry K."/>
            <person name="Cullen D."/>
            <person name="De Vries R."/>
            <person name="Hainaut M."/>
            <person name="Hatakka A."/>
            <person name="Henrissat B."/>
            <person name="Hilden K."/>
            <person name="Kuo R."/>
            <person name="Labutti K."/>
            <person name="Lipzen A."/>
            <person name="Makela M.R."/>
            <person name="Sandor L."/>
            <person name="Spatafora J.W."/>
            <person name="Grigoriev I.V."/>
            <person name="Hibbett D.S."/>
        </authorList>
    </citation>
    <scope>NUCLEOTIDE SEQUENCE [LARGE SCALE GENOMIC DNA]</scope>
    <source>
        <strain evidence="8 9">3A-2</strain>
    </source>
</reference>